<sequence length="12" mass="1379">SLILIPDCVCRF</sequence>
<proteinExistence type="predicted"/>
<reference evidence="1 2" key="1">
    <citation type="submission" date="2020-11" db="EMBL/GenBank/DDBJ databases">
        <authorList>
            <person name="Wallbank WR R."/>
            <person name="Pardo Diaz C."/>
            <person name="Kozak K."/>
            <person name="Martin S."/>
            <person name="Jiggins C."/>
            <person name="Moest M."/>
            <person name="Warren A I."/>
            <person name="Generalovic N T."/>
            <person name="Byers J.R.P. K."/>
            <person name="Montejo-Kovacevich G."/>
            <person name="Yen C E."/>
        </authorList>
    </citation>
    <scope>NUCLEOTIDE SEQUENCE [LARGE SCALE GENOMIC DNA]</scope>
</reference>
<dbReference type="Proteomes" id="UP000594454">
    <property type="component" value="Chromosome 5"/>
</dbReference>
<evidence type="ECO:0000313" key="1">
    <source>
        <dbReference type="EMBL" id="CAD7091676.1"/>
    </source>
</evidence>
<evidence type="ECO:0000313" key="2">
    <source>
        <dbReference type="Proteomes" id="UP000594454"/>
    </source>
</evidence>
<gene>
    <name evidence="1" type="ORF">HERILL_LOCUS14087</name>
</gene>
<organism evidence="1 2">
    <name type="scientific">Hermetia illucens</name>
    <name type="common">Black soldier fly</name>
    <dbReference type="NCBI Taxonomy" id="343691"/>
    <lineage>
        <taxon>Eukaryota</taxon>
        <taxon>Metazoa</taxon>
        <taxon>Ecdysozoa</taxon>
        <taxon>Arthropoda</taxon>
        <taxon>Hexapoda</taxon>
        <taxon>Insecta</taxon>
        <taxon>Pterygota</taxon>
        <taxon>Neoptera</taxon>
        <taxon>Endopterygota</taxon>
        <taxon>Diptera</taxon>
        <taxon>Brachycera</taxon>
        <taxon>Stratiomyomorpha</taxon>
        <taxon>Stratiomyidae</taxon>
        <taxon>Hermetiinae</taxon>
        <taxon>Hermetia</taxon>
    </lineage>
</organism>
<dbReference type="InParanoid" id="A0A7R8V2K2"/>
<name>A0A7R8V2K2_HERIL</name>
<dbReference type="EMBL" id="LR899013">
    <property type="protein sequence ID" value="CAD7091676.1"/>
    <property type="molecule type" value="Genomic_DNA"/>
</dbReference>
<keyword evidence="2" id="KW-1185">Reference proteome</keyword>
<protein>
    <submittedName>
        <fullName evidence="1">Uncharacterized protein</fullName>
    </submittedName>
</protein>
<accession>A0A7R8V2K2</accession>
<feature type="non-terminal residue" evidence="1">
    <location>
        <position position="1"/>
    </location>
</feature>